<reference evidence="2" key="1">
    <citation type="submission" date="2023-04" db="EMBL/GenBank/DDBJ databases">
        <title>APH(3)-Id, a novel chromosomal aminoglycoside phosphotransferase, identified from an environmental isolate of Kluyvera intermedia DW18.</title>
        <authorList>
            <person name="Sha Y."/>
        </authorList>
    </citation>
    <scope>NUCLEOTIDE SEQUENCE</scope>
    <source>
        <strain evidence="2">DW18</strain>
    </source>
</reference>
<dbReference type="Proteomes" id="UP001177527">
    <property type="component" value="Chromosome"/>
</dbReference>
<dbReference type="PANTHER" id="PTHR22916:SF3">
    <property type="entry name" value="UDP-GLCNAC:BETAGAL BETA-1,3-N-ACETYLGLUCOSAMINYLTRANSFERASE-LIKE PROTEIN 1"/>
    <property type="match status" value="1"/>
</dbReference>
<dbReference type="GO" id="GO:0016758">
    <property type="term" value="F:hexosyltransferase activity"/>
    <property type="evidence" value="ECO:0007669"/>
    <property type="project" value="UniProtKB-ARBA"/>
</dbReference>
<dbReference type="InterPro" id="IPR001173">
    <property type="entry name" value="Glyco_trans_2-like"/>
</dbReference>
<dbReference type="InterPro" id="IPR029044">
    <property type="entry name" value="Nucleotide-diphossugar_trans"/>
</dbReference>
<dbReference type="PANTHER" id="PTHR22916">
    <property type="entry name" value="GLYCOSYLTRANSFERASE"/>
    <property type="match status" value="1"/>
</dbReference>
<protein>
    <submittedName>
        <fullName evidence="2">Glycosyltransferase family 2 protein</fullName>
        <ecNumber evidence="2">2.4.-.-</ecNumber>
    </submittedName>
</protein>
<proteinExistence type="predicted"/>
<dbReference type="EC" id="2.4.-.-" evidence="2"/>
<dbReference type="Gene3D" id="3.90.550.10">
    <property type="entry name" value="Spore Coat Polysaccharide Biosynthesis Protein SpsA, Chain A"/>
    <property type="match status" value="1"/>
</dbReference>
<organism evidence="2 3">
    <name type="scientific">Kluyvera intermedia</name>
    <name type="common">Enterobacter intermedius</name>
    <dbReference type="NCBI Taxonomy" id="61648"/>
    <lineage>
        <taxon>Bacteria</taxon>
        <taxon>Pseudomonadati</taxon>
        <taxon>Pseudomonadota</taxon>
        <taxon>Gammaproteobacteria</taxon>
        <taxon>Enterobacterales</taxon>
        <taxon>Enterobacteriaceae</taxon>
        <taxon>Kluyvera</taxon>
    </lineage>
</organism>
<dbReference type="Pfam" id="PF00535">
    <property type="entry name" value="Glycos_transf_2"/>
    <property type="match status" value="1"/>
</dbReference>
<name>A0AA95G0H1_KLUIN</name>
<evidence type="ECO:0000313" key="3">
    <source>
        <dbReference type="Proteomes" id="UP001177527"/>
    </source>
</evidence>
<accession>A0AA95G0H1</accession>
<evidence type="ECO:0000313" key="2">
    <source>
        <dbReference type="EMBL" id="WGL56307.1"/>
    </source>
</evidence>
<dbReference type="RefSeq" id="WP_280556942.1">
    <property type="nucleotide sequence ID" value="NZ_CP123488.1"/>
</dbReference>
<dbReference type="CDD" id="cd00761">
    <property type="entry name" value="Glyco_tranf_GTA_type"/>
    <property type="match status" value="1"/>
</dbReference>
<dbReference type="AlphaFoldDB" id="A0AA95G0H1"/>
<sequence>MMTTKPTLMSALLARQQRTQPQPTPFVSVVCPTYNRREFLPYLLYIWQYQDYPADRRELIILDDSPTSNADLIAMMSDPSQPNVRYIHSPERLTLGNKRNRLNDLATGDYIICFDDDDYYAPNKIAHQVAQMQANNALFSGSDQIYIWYSHLDKIYLTHSFGQRHALNGTFGYHRNLLKKHRYDDEATKAEEGGFLNNFTTPVQQIDPKQAILCISHSSNTYDKDFILDSSTPVDLTLEDFVSDANLLAHYRRLSSAPMSTQVNWTAFEKIVVLYDSQQEAGLPTYCESLLALGVQAGQIVPVAKVPAESAIAAERLTHYQVLEQAKQQEWQNVVLLDAELQFVRKENAVNNINKLLNGLNQVDWQMLLLGGRYENFTPTQSLQGVARIYNAGCACAYAVNAGYYEVLLDAYRQAIEQDVSLDRCWTALMSKNAMWLGFSPSFAFLQQHPHPTTGELIDCTHWFFRKHREPETAKETQHGTD</sequence>
<dbReference type="EMBL" id="CP123488">
    <property type="protein sequence ID" value="WGL56307.1"/>
    <property type="molecule type" value="Genomic_DNA"/>
</dbReference>
<gene>
    <name evidence="2" type="ORF">QBD33_00385</name>
</gene>
<feature type="domain" description="Glycosyltransferase 2-like" evidence="1">
    <location>
        <begin position="28"/>
        <end position="139"/>
    </location>
</feature>
<evidence type="ECO:0000259" key="1">
    <source>
        <dbReference type="Pfam" id="PF00535"/>
    </source>
</evidence>
<keyword evidence="2" id="KW-0808">Transferase</keyword>
<keyword evidence="2" id="KW-0328">Glycosyltransferase</keyword>
<dbReference type="SUPFAM" id="SSF53448">
    <property type="entry name" value="Nucleotide-diphospho-sugar transferases"/>
    <property type="match status" value="1"/>
</dbReference>